<sequence>MASIQRFAVLALLSIQVSKDENASVVDRRDDANAQLIWWRDINCGEVHDWEAVRVGKDSAIGDGIKSLREAAKSGGVPKAGPGPNSCGRSPNEKALASWLNIADGAWQIVRKCVQGDTAKGQVFTDADWNVIVRKDGQDC</sequence>
<dbReference type="OrthoDB" id="3552888at2759"/>
<reference evidence="2" key="1">
    <citation type="journal article" date="2020" name="bioRxiv">
        <title>Whole genome comparisons of ergot fungi reveals the divergence and evolution of species within the genus Claviceps are the result of varying mechanisms driving genome evolution and host range expansion.</title>
        <authorList>
            <person name="Wyka S.A."/>
            <person name="Mondo S.J."/>
            <person name="Liu M."/>
            <person name="Dettman J."/>
            <person name="Nalam V."/>
            <person name="Broders K.D."/>
        </authorList>
    </citation>
    <scope>NUCLEOTIDE SEQUENCE</scope>
    <source>
        <strain evidence="2">CCC 489</strain>
    </source>
</reference>
<keyword evidence="1" id="KW-0732">Signal</keyword>
<feature type="chain" id="PRO_5035479505" description="Secreted protein" evidence="1">
    <location>
        <begin position="20"/>
        <end position="140"/>
    </location>
</feature>
<comment type="caution">
    <text evidence="2">The sequence shown here is derived from an EMBL/GenBank/DDBJ whole genome shotgun (WGS) entry which is preliminary data.</text>
</comment>
<protein>
    <recommendedName>
        <fullName evidence="4">Secreted protein</fullName>
    </recommendedName>
</protein>
<name>A0A8K0NL12_9HYPO</name>
<evidence type="ECO:0000313" key="2">
    <source>
        <dbReference type="EMBL" id="KAG5925591.1"/>
    </source>
</evidence>
<dbReference type="PANTHER" id="PTHR35605">
    <property type="entry name" value="ECP2 EFFECTOR PROTEIN DOMAIN-CONTAINING PROTEIN-RELATED"/>
    <property type="match status" value="1"/>
</dbReference>
<accession>A0A8K0NL12</accession>
<gene>
    <name evidence="2" type="ORF">E4U42_004140</name>
</gene>
<dbReference type="Proteomes" id="UP000811619">
    <property type="component" value="Unassembled WGS sequence"/>
</dbReference>
<proteinExistence type="predicted"/>
<feature type="signal peptide" evidence="1">
    <location>
        <begin position="1"/>
        <end position="19"/>
    </location>
</feature>
<keyword evidence="3" id="KW-1185">Reference proteome</keyword>
<evidence type="ECO:0000256" key="1">
    <source>
        <dbReference type="SAM" id="SignalP"/>
    </source>
</evidence>
<organism evidence="2 3">
    <name type="scientific">Claviceps africana</name>
    <dbReference type="NCBI Taxonomy" id="83212"/>
    <lineage>
        <taxon>Eukaryota</taxon>
        <taxon>Fungi</taxon>
        <taxon>Dikarya</taxon>
        <taxon>Ascomycota</taxon>
        <taxon>Pezizomycotina</taxon>
        <taxon>Sordariomycetes</taxon>
        <taxon>Hypocreomycetidae</taxon>
        <taxon>Hypocreales</taxon>
        <taxon>Clavicipitaceae</taxon>
        <taxon>Claviceps</taxon>
    </lineage>
</organism>
<evidence type="ECO:0000313" key="3">
    <source>
        <dbReference type="Proteomes" id="UP000811619"/>
    </source>
</evidence>
<dbReference type="AlphaFoldDB" id="A0A8K0NL12"/>
<dbReference type="EMBL" id="SRPY01000356">
    <property type="protein sequence ID" value="KAG5925591.1"/>
    <property type="molecule type" value="Genomic_DNA"/>
</dbReference>
<dbReference type="PANTHER" id="PTHR35605:SF1">
    <property type="entry name" value="ECP2 EFFECTOR PROTEIN DOMAIN-CONTAINING PROTEIN-RELATED"/>
    <property type="match status" value="1"/>
</dbReference>
<evidence type="ECO:0008006" key="4">
    <source>
        <dbReference type="Google" id="ProtNLM"/>
    </source>
</evidence>